<dbReference type="SUPFAM" id="SSF47781">
    <property type="entry name" value="RuvA domain 2-like"/>
    <property type="match status" value="1"/>
</dbReference>
<dbReference type="GO" id="GO:0006281">
    <property type="term" value="P:DNA repair"/>
    <property type="evidence" value="ECO:0007669"/>
    <property type="project" value="UniProtKB-UniRule"/>
</dbReference>
<dbReference type="InterPro" id="IPR000085">
    <property type="entry name" value="RuvA"/>
</dbReference>
<feature type="domain" description="DNA helicase Holliday junction RuvA type" evidence="7">
    <location>
        <begin position="1"/>
        <end position="51"/>
    </location>
</feature>
<protein>
    <recommendedName>
        <fullName evidence="6">Holliday junction branch migration complex subunit RuvA</fullName>
    </recommendedName>
</protein>
<dbReference type="Pfam" id="PF07499">
    <property type="entry name" value="RuvA_C"/>
    <property type="match status" value="1"/>
</dbReference>
<dbReference type="GO" id="GO:0005524">
    <property type="term" value="F:ATP binding"/>
    <property type="evidence" value="ECO:0007669"/>
    <property type="project" value="InterPro"/>
</dbReference>
<dbReference type="InterPro" id="IPR010994">
    <property type="entry name" value="RuvA_2-like"/>
</dbReference>
<comment type="caution">
    <text evidence="9">The sequence shown here is derived from an EMBL/GenBank/DDBJ whole genome shotgun (WGS) entry which is preliminary data.</text>
</comment>
<reference evidence="9 10" key="1">
    <citation type="journal article" date="2015" name="Nature">
        <title>rRNA introns, odd ribosomes, and small enigmatic genomes across a large radiation of phyla.</title>
        <authorList>
            <person name="Brown C.T."/>
            <person name="Hug L.A."/>
            <person name="Thomas B.C."/>
            <person name="Sharon I."/>
            <person name="Castelle C.J."/>
            <person name="Singh A."/>
            <person name="Wilkins M.J."/>
            <person name="Williams K.H."/>
            <person name="Banfield J.F."/>
        </authorList>
    </citation>
    <scope>NUCLEOTIDE SEQUENCE [LARGE SCALE GENOMIC DNA]</scope>
</reference>
<feature type="region of interest" description="Domain III" evidence="6">
    <location>
        <begin position="140"/>
        <end position="194"/>
    </location>
</feature>
<organism evidence="9 10">
    <name type="scientific">Candidatus Wolfebacteria bacterium GW2011_GWC1_43_10</name>
    <dbReference type="NCBI Taxonomy" id="1619011"/>
    <lineage>
        <taxon>Bacteria</taxon>
        <taxon>Candidatus Wolfeibacteriota</taxon>
    </lineage>
</organism>
<keyword evidence="9" id="KW-0547">Nucleotide-binding</keyword>
<dbReference type="GO" id="GO:0009379">
    <property type="term" value="C:Holliday junction helicase complex"/>
    <property type="evidence" value="ECO:0007669"/>
    <property type="project" value="InterPro"/>
</dbReference>
<evidence type="ECO:0000313" key="9">
    <source>
        <dbReference type="EMBL" id="KKS82772.1"/>
    </source>
</evidence>
<dbReference type="InterPro" id="IPR036267">
    <property type="entry name" value="RuvA_C_sf"/>
</dbReference>
<dbReference type="Proteomes" id="UP000034810">
    <property type="component" value="Unassembled WGS sequence"/>
</dbReference>
<keyword evidence="9" id="KW-0378">Hydrolase</keyword>
<keyword evidence="4 6" id="KW-0233">DNA recombination</keyword>
<keyword evidence="9" id="KW-0347">Helicase</keyword>
<evidence type="ECO:0000256" key="5">
    <source>
        <dbReference type="ARBA" id="ARBA00023204"/>
    </source>
</evidence>
<evidence type="ECO:0000256" key="6">
    <source>
        <dbReference type="HAMAP-Rule" id="MF_00031"/>
    </source>
</evidence>
<comment type="similarity">
    <text evidence="6">Belongs to the RuvA family.</text>
</comment>
<dbReference type="AlphaFoldDB" id="A0A0G1CB51"/>
<keyword evidence="2 6" id="KW-0227">DNA damage</keyword>
<comment type="function">
    <text evidence="6">The RuvA-RuvB-RuvC complex processes Holliday junction (HJ) DNA during genetic recombination and DNA repair, while the RuvA-RuvB complex plays an important role in the rescue of blocked DNA replication forks via replication fork reversal (RFR). RuvA specifically binds to HJ cruciform DNA, conferring on it an open structure. The RuvB hexamer acts as an ATP-dependent pump, pulling dsDNA into and through the RuvAB complex. HJ branch migration allows RuvC to scan DNA until it finds its consensus sequence, where it cleaves and resolves the cruciform DNA.</text>
</comment>
<gene>
    <name evidence="6" type="primary">ruvA</name>
    <name evidence="9" type="ORF">UV58_C0005G0026</name>
</gene>
<dbReference type="HAMAP" id="MF_00031">
    <property type="entry name" value="DNA_HJ_migration_RuvA"/>
    <property type="match status" value="1"/>
</dbReference>
<dbReference type="Gene3D" id="1.10.150.20">
    <property type="entry name" value="5' to 3' exonuclease, C-terminal subdomain"/>
    <property type="match status" value="1"/>
</dbReference>
<dbReference type="SUPFAM" id="SSF46929">
    <property type="entry name" value="DNA helicase RuvA subunit, C-terminal domain"/>
    <property type="match status" value="1"/>
</dbReference>
<dbReference type="Pfam" id="PF01330">
    <property type="entry name" value="RuvA_N"/>
    <property type="match status" value="1"/>
</dbReference>
<evidence type="ECO:0000313" key="10">
    <source>
        <dbReference type="Proteomes" id="UP000034810"/>
    </source>
</evidence>
<dbReference type="EMBL" id="LCFA01000005">
    <property type="protein sequence ID" value="KKS82772.1"/>
    <property type="molecule type" value="Genomic_DNA"/>
</dbReference>
<keyword evidence="9" id="KW-0067">ATP-binding</keyword>
<dbReference type="Pfam" id="PF14520">
    <property type="entry name" value="HHH_5"/>
    <property type="match status" value="1"/>
</dbReference>
<dbReference type="GO" id="GO:0048476">
    <property type="term" value="C:Holliday junction resolvase complex"/>
    <property type="evidence" value="ECO:0007669"/>
    <property type="project" value="UniProtKB-UniRule"/>
</dbReference>
<evidence type="ECO:0000256" key="2">
    <source>
        <dbReference type="ARBA" id="ARBA00022763"/>
    </source>
</evidence>
<dbReference type="GO" id="GO:0000400">
    <property type="term" value="F:four-way junction DNA binding"/>
    <property type="evidence" value="ECO:0007669"/>
    <property type="project" value="UniProtKB-UniRule"/>
</dbReference>
<comment type="caution">
    <text evidence="6">Lacks conserved residue(s) required for the propagation of feature annotation.</text>
</comment>
<evidence type="ECO:0000256" key="1">
    <source>
        <dbReference type="ARBA" id="ARBA00022490"/>
    </source>
</evidence>
<dbReference type="InterPro" id="IPR011114">
    <property type="entry name" value="RuvA_C"/>
</dbReference>
<comment type="subunit">
    <text evidence="6">Homotetramer. Forms an RuvA(8)-RuvB(12)-Holliday junction (HJ) complex. HJ DNA is sandwiched between 2 RuvA tetramers; dsDNA enters through RuvA and exits via RuvB. An RuvB hexamer assembles on each DNA strand where it exits the tetramer. Each RuvB hexamer is contacted by two RuvA subunits (via domain III) on 2 adjacent RuvB subunits; this complex drives branch migration. In the full resolvosome a probable DNA-RuvA(4)-RuvB(12)-RuvC(2) complex forms which resolves the HJ.</text>
</comment>
<evidence type="ECO:0000256" key="4">
    <source>
        <dbReference type="ARBA" id="ARBA00023172"/>
    </source>
</evidence>
<sequence length="194" mass="21856">MIYSLSGKVTHKEDGFLVVETGGVGFSVFIPRHLLAKTSIRQKISLFCFFSPENFELYGFSQKEELSLFKLLNTVPGIGPRMALKLINGVGFSHLMEAIVREKGEIISKRGGVGTKTASKVILELKEKVKKMDLKHKETVGFEEEELLEEVLKGLGYRKKDIEYAADKVLKGSDKFEEKVKAALKLLAQKYQKR</sequence>
<accession>A0A0G1CB51</accession>
<keyword evidence="5 6" id="KW-0234">DNA repair</keyword>
<evidence type="ECO:0000259" key="7">
    <source>
        <dbReference type="Pfam" id="PF01330"/>
    </source>
</evidence>
<name>A0A0G1CB51_9BACT</name>
<evidence type="ECO:0000259" key="8">
    <source>
        <dbReference type="Pfam" id="PF07499"/>
    </source>
</evidence>
<proteinExistence type="inferred from homology"/>
<dbReference type="SUPFAM" id="SSF50249">
    <property type="entry name" value="Nucleic acid-binding proteins"/>
    <property type="match status" value="1"/>
</dbReference>
<dbReference type="NCBIfam" id="TIGR00084">
    <property type="entry name" value="ruvA"/>
    <property type="match status" value="1"/>
</dbReference>
<dbReference type="InterPro" id="IPR013849">
    <property type="entry name" value="DNA_helicase_Holl-junc_RuvA_I"/>
</dbReference>
<dbReference type="GO" id="GO:0005737">
    <property type="term" value="C:cytoplasm"/>
    <property type="evidence" value="ECO:0007669"/>
    <property type="project" value="UniProtKB-SubCell"/>
</dbReference>
<feature type="domain" description="Holliday junction DNA helicase RuvA C-terminal" evidence="8">
    <location>
        <begin position="152"/>
        <end position="188"/>
    </location>
</feature>
<comment type="domain">
    <text evidence="6">Has three domains with a flexible linker between the domains II and III and assumes an 'L' shape. Domain III is highly mobile and contacts RuvB.</text>
</comment>
<comment type="subcellular location">
    <subcellularLocation>
        <location evidence="6">Cytoplasm</location>
    </subcellularLocation>
</comment>
<keyword evidence="3 6" id="KW-0238">DNA-binding</keyword>
<evidence type="ECO:0000256" key="3">
    <source>
        <dbReference type="ARBA" id="ARBA00023125"/>
    </source>
</evidence>
<dbReference type="GO" id="GO:0009378">
    <property type="term" value="F:four-way junction helicase activity"/>
    <property type="evidence" value="ECO:0007669"/>
    <property type="project" value="InterPro"/>
</dbReference>
<keyword evidence="1 6" id="KW-0963">Cytoplasm</keyword>
<dbReference type="InterPro" id="IPR012340">
    <property type="entry name" value="NA-bd_OB-fold"/>
</dbReference>
<dbReference type="Gene3D" id="2.40.50.140">
    <property type="entry name" value="Nucleic acid-binding proteins"/>
    <property type="match status" value="1"/>
</dbReference>
<dbReference type="GO" id="GO:0006310">
    <property type="term" value="P:DNA recombination"/>
    <property type="evidence" value="ECO:0007669"/>
    <property type="project" value="UniProtKB-UniRule"/>
</dbReference>